<organism evidence="2 4">
    <name type="scientific">Ligilactobacillus acidipiscis</name>
    <dbReference type="NCBI Taxonomy" id="89059"/>
    <lineage>
        <taxon>Bacteria</taxon>
        <taxon>Bacillati</taxon>
        <taxon>Bacillota</taxon>
        <taxon>Bacilli</taxon>
        <taxon>Lactobacillales</taxon>
        <taxon>Lactobacillaceae</taxon>
        <taxon>Ligilactobacillus</taxon>
    </lineage>
</organism>
<dbReference type="Gene3D" id="3.40.630.30">
    <property type="match status" value="1"/>
</dbReference>
<proteinExistence type="predicted"/>
<dbReference type="AlphaFoldDB" id="A0A0R2JAY7"/>
<dbReference type="OrthoDB" id="9797178at2"/>
<dbReference type="Proteomes" id="UP000051491">
    <property type="component" value="Unassembled WGS sequence"/>
</dbReference>
<name>A0A0R2JAY7_9LACO</name>
<evidence type="ECO:0000259" key="1">
    <source>
        <dbReference type="PROSITE" id="PS51186"/>
    </source>
</evidence>
<reference evidence="5" key="2">
    <citation type="submission" date="2016-11" db="EMBL/GenBank/DDBJ databases">
        <authorList>
            <person name="Papadimitriou K."/>
        </authorList>
    </citation>
    <scope>NUCLEOTIDE SEQUENCE [LARGE SCALE GENOMIC DNA]</scope>
    <source>
        <strain evidence="5">ACA-DC 1533</strain>
    </source>
</reference>
<dbReference type="KEGG" id="laca:LAC1533_1421"/>
<protein>
    <submittedName>
        <fullName evidence="2">GNAT family acetyltransferase</fullName>
    </submittedName>
</protein>
<dbReference type="Proteomes" id="UP000190935">
    <property type="component" value="Chromosome I"/>
</dbReference>
<dbReference type="GO" id="GO:0016747">
    <property type="term" value="F:acyltransferase activity, transferring groups other than amino-acyl groups"/>
    <property type="evidence" value="ECO:0007669"/>
    <property type="project" value="InterPro"/>
</dbReference>
<dbReference type="PATRIC" id="fig|89059.3.peg.1003"/>
<dbReference type="GeneID" id="95349515"/>
<accession>A0A0R2JAY7</accession>
<evidence type="ECO:0000313" key="5">
    <source>
        <dbReference type="Proteomes" id="UP000190935"/>
    </source>
</evidence>
<keyword evidence="2" id="KW-0808">Transferase</keyword>
<evidence type="ECO:0000313" key="4">
    <source>
        <dbReference type="Proteomes" id="UP000051491"/>
    </source>
</evidence>
<dbReference type="RefSeq" id="WP_010494765.1">
    <property type="nucleotide sequence ID" value="NZ_JQBK01000227.1"/>
</dbReference>
<reference evidence="3" key="3">
    <citation type="submission" date="2016-11" db="EMBL/GenBank/DDBJ databases">
        <authorList>
            <person name="Jaros S."/>
            <person name="Januszkiewicz K."/>
            <person name="Wedrychowicz H."/>
        </authorList>
    </citation>
    <scope>NUCLEOTIDE SEQUENCE [LARGE SCALE GENOMIC DNA]</scope>
    <source>
        <strain evidence="3">ACA-DC 1533</strain>
    </source>
</reference>
<evidence type="ECO:0000313" key="2">
    <source>
        <dbReference type="EMBL" id="KRN74432.1"/>
    </source>
</evidence>
<dbReference type="SUPFAM" id="SSF55729">
    <property type="entry name" value="Acyl-CoA N-acyltransferases (Nat)"/>
    <property type="match status" value="1"/>
</dbReference>
<reference evidence="2 4" key="1">
    <citation type="journal article" date="2015" name="Genome Announc.">
        <title>Expanding the biotechnology potential of lactobacilli through comparative genomics of 213 strains and associated genera.</title>
        <authorList>
            <person name="Sun Z."/>
            <person name="Harris H.M."/>
            <person name="McCann A."/>
            <person name="Guo C."/>
            <person name="Argimon S."/>
            <person name="Zhang W."/>
            <person name="Yang X."/>
            <person name="Jeffery I.B."/>
            <person name="Cooney J.C."/>
            <person name="Kagawa T.F."/>
            <person name="Liu W."/>
            <person name="Song Y."/>
            <person name="Salvetti E."/>
            <person name="Wrobel A."/>
            <person name="Rasinkangas P."/>
            <person name="Parkhill J."/>
            <person name="Rea M.C."/>
            <person name="O'Sullivan O."/>
            <person name="Ritari J."/>
            <person name="Douillard F.P."/>
            <person name="Paul Ross R."/>
            <person name="Yang R."/>
            <person name="Briner A.E."/>
            <person name="Felis G.E."/>
            <person name="de Vos W.M."/>
            <person name="Barrangou R."/>
            <person name="Klaenhammer T.R."/>
            <person name="Caufield P.W."/>
            <person name="Cui Y."/>
            <person name="Zhang H."/>
            <person name="O'Toole P.W."/>
        </authorList>
    </citation>
    <scope>NUCLEOTIDE SEQUENCE [LARGE SCALE GENOMIC DNA]</scope>
    <source>
        <strain evidence="2 4">DSM 15353</strain>
    </source>
</reference>
<gene>
    <name evidence="2" type="ORF">IV43_GL000953</name>
    <name evidence="3" type="ORF">LAC1533_1421</name>
</gene>
<sequence length="160" mass="18289">MEIRGIQPADRAMVDHLLETLDDSKRHLGRQAAKFRQEKNYQPILEIVAEEDGKITGTASLREITINDIVCLMVGPVLEIEDRLAPLINTLKKRAFQSGYRFIIWQQLDEKDPKTFGFKPAADYQLYLPGQEDGDDNLYIYQLVKNSLNDVSGEVEFSTE</sequence>
<evidence type="ECO:0000313" key="3">
    <source>
        <dbReference type="EMBL" id="SFV40841.1"/>
    </source>
</evidence>
<dbReference type="InterPro" id="IPR016181">
    <property type="entry name" value="Acyl_CoA_acyltransferase"/>
</dbReference>
<dbReference type="EMBL" id="JQBK01000227">
    <property type="protein sequence ID" value="KRN74432.1"/>
    <property type="molecule type" value="Genomic_DNA"/>
</dbReference>
<dbReference type="EMBL" id="LT630287">
    <property type="protein sequence ID" value="SFV40841.1"/>
    <property type="molecule type" value="Genomic_DNA"/>
</dbReference>
<feature type="domain" description="N-acetyltransferase" evidence="1">
    <location>
        <begin position="1"/>
        <end position="145"/>
    </location>
</feature>
<dbReference type="InterPro" id="IPR000182">
    <property type="entry name" value="GNAT_dom"/>
</dbReference>
<dbReference type="PROSITE" id="PS51186">
    <property type="entry name" value="GNAT"/>
    <property type="match status" value="1"/>
</dbReference>